<sequence>MIIEEVAPMLTCIQSNDGFQYELLMRARPEQPAITKVRIGPYFFKPEYQPKVGPMGVMLQGPEPKYWIMHRVLDLSNPRGWSRLHWEIADNEPGHPAYLVARGVLKPGESGLFRFLSTIAPGGVRAGMEVYRGDEHKDYGVSGPNYEPYMQGDHEH</sequence>
<name>A0A402CQ75_9BACT</name>
<accession>A0A402CQ75</accession>
<proteinExistence type="predicted"/>
<protein>
    <submittedName>
        <fullName evidence="1">Uncharacterized protein</fullName>
    </submittedName>
</protein>
<evidence type="ECO:0000313" key="1">
    <source>
        <dbReference type="EMBL" id="BDI32791.1"/>
    </source>
</evidence>
<dbReference type="Proteomes" id="UP000287394">
    <property type="component" value="Chromosome"/>
</dbReference>
<dbReference type="RefSeq" id="WP_119319511.1">
    <property type="nucleotide sequence ID" value="NZ_AP025739.1"/>
</dbReference>
<evidence type="ECO:0000313" key="2">
    <source>
        <dbReference type="Proteomes" id="UP000287394"/>
    </source>
</evidence>
<reference evidence="1 2" key="1">
    <citation type="journal article" date="2019" name="Int. J. Syst. Evol. Microbiol.">
        <title>Capsulimonas corticalis gen. nov., sp. nov., an aerobic capsulated bacterium, of a novel bacterial order, Capsulimonadales ord. nov., of the class Armatimonadia of the phylum Armatimonadetes.</title>
        <authorList>
            <person name="Li J."/>
            <person name="Kudo C."/>
            <person name="Tonouchi A."/>
        </authorList>
    </citation>
    <scope>NUCLEOTIDE SEQUENCE [LARGE SCALE GENOMIC DNA]</scope>
    <source>
        <strain evidence="1 2">AX-7</strain>
    </source>
</reference>
<dbReference type="EMBL" id="AP025739">
    <property type="protein sequence ID" value="BDI32791.1"/>
    <property type="molecule type" value="Genomic_DNA"/>
</dbReference>
<dbReference type="AlphaFoldDB" id="A0A402CQ75"/>
<keyword evidence="2" id="KW-1185">Reference proteome</keyword>
<organism evidence="1 2">
    <name type="scientific">Capsulimonas corticalis</name>
    <dbReference type="NCBI Taxonomy" id="2219043"/>
    <lineage>
        <taxon>Bacteria</taxon>
        <taxon>Bacillati</taxon>
        <taxon>Armatimonadota</taxon>
        <taxon>Armatimonadia</taxon>
        <taxon>Capsulimonadales</taxon>
        <taxon>Capsulimonadaceae</taxon>
        <taxon>Capsulimonas</taxon>
    </lineage>
</organism>
<dbReference type="KEGG" id="ccot:CCAX7_48420"/>
<gene>
    <name evidence="1" type="ORF">CCAX7_48420</name>
</gene>